<keyword evidence="2" id="KW-1185">Reference proteome</keyword>
<gene>
    <name evidence="1" type="ORF">KIN20_036100</name>
</gene>
<name>A0AAD5RCH1_PARTN</name>
<reference evidence="1" key="1">
    <citation type="submission" date="2021-06" db="EMBL/GenBank/DDBJ databases">
        <title>Parelaphostrongylus tenuis whole genome reference sequence.</title>
        <authorList>
            <person name="Garwood T.J."/>
            <person name="Larsen P.A."/>
            <person name="Fountain-Jones N.M."/>
            <person name="Garbe J.R."/>
            <person name="Macchietto M.G."/>
            <person name="Kania S.A."/>
            <person name="Gerhold R.W."/>
            <person name="Richards J.E."/>
            <person name="Wolf T.M."/>
        </authorList>
    </citation>
    <scope>NUCLEOTIDE SEQUENCE</scope>
    <source>
        <strain evidence="1">MNPRO001-30</strain>
        <tissue evidence="1">Meninges</tissue>
    </source>
</reference>
<evidence type="ECO:0000313" key="2">
    <source>
        <dbReference type="Proteomes" id="UP001196413"/>
    </source>
</evidence>
<sequence length="175" mass="20137">MNLMSLEKITPSTREQNSIRRDCRDTVVIELGEEVSYKCLDSLWPSGCDARRGARVAEFHPLTFSDSQQQRLMVRHSQAFSRLQGGSLNHYSTPFKKKTKNELNDRSTGLRIVKVNTLKMDKIKCTKVCKCLNTQSSFSFSSCLFYIHGTHHLANKSFRTSLVIIFDVYLRVSYM</sequence>
<accession>A0AAD5RCH1</accession>
<proteinExistence type="predicted"/>
<dbReference type="EMBL" id="JAHQIW010007319">
    <property type="protein sequence ID" value="KAJ1373635.1"/>
    <property type="molecule type" value="Genomic_DNA"/>
</dbReference>
<dbReference type="AlphaFoldDB" id="A0AAD5RCH1"/>
<comment type="caution">
    <text evidence="1">The sequence shown here is derived from an EMBL/GenBank/DDBJ whole genome shotgun (WGS) entry which is preliminary data.</text>
</comment>
<protein>
    <submittedName>
        <fullName evidence="1">Uncharacterized protein</fullName>
    </submittedName>
</protein>
<organism evidence="1 2">
    <name type="scientific">Parelaphostrongylus tenuis</name>
    <name type="common">Meningeal worm</name>
    <dbReference type="NCBI Taxonomy" id="148309"/>
    <lineage>
        <taxon>Eukaryota</taxon>
        <taxon>Metazoa</taxon>
        <taxon>Ecdysozoa</taxon>
        <taxon>Nematoda</taxon>
        <taxon>Chromadorea</taxon>
        <taxon>Rhabditida</taxon>
        <taxon>Rhabditina</taxon>
        <taxon>Rhabditomorpha</taxon>
        <taxon>Strongyloidea</taxon>
        <taxon>Metastrongylidae</taxon>
        <taxon>Parelaphostrongylus</taxon>
    </lineage>
</organism>
<dbReference type="Proteomes" id="UP001196413">
    <property type="component" value="Unassembled WGS sequence"/>
</dbReference>
<evidence type="ECO:0000313" key="1">
    <source>
        <dbReference type="EMBL" id="KAJ1373635.1"/>
    </source>
</evidence>